<keyword evidence="3" id="KW-0443">Lipid metabolism</keyword>
<dbReference type="InterPro" id="IPR007431">
    <property type="entry name" value="ACP_PD"/>
</dbReference>
<dbReference type="PANTHER" id="PTHR38764:SF1">
    <property type="entry name" value="ACYL CARRIER PROTEIN PHOSPHODIESTERASE"/>
    <property type="match status" value="1"/>
</dbReference>
<evidence type="ECO:0000313" key="4">
    <source>
        <dbReference type="EMBL" id="WOK07102.1"/>
    </source>
</evidence>
<keyword evidence="2" id="KW-0378">Hydrolase</keyword>
<evidence type="ECO:0000256" key="1">
    <source>
        <dbReference type="ARBA" id="ARBA00022516"/>
    </source>
</evidence>
<accession>A0ABZ0IU10</accession>
<reference evidence="4 5" key="1">
    <citation type="journal article" date="2023" name="Microbiol. Resour. Announc.">
        <title>Complete Genome Sequence of Imperialibacter roseus strain P4T.</title>
        <authorList>
            <person name="Tizabi D.R."/>
            <person name="Bachvaroff T."/>
            <person name="Hill R.T."/>
        </authorList>
    </citation>
    <scope>NUCLEOTIDE SEQUENCE [LARGE SCALE GENOMIC DNA]</scope>
    <source>
        <strain evidence="4 5">P4T</strain>
    </source>
</reference>
<dbReference type="PANTHER" id="PTHR38764">
    <property type="entry name" value="ACYL CARRIER PROTEIN PHOSPHODIESTERASE"/>
    <property type="match status" value="1"/>
</dbReference>
<gene>
    <name evidence="4" type="ORF">RT717_00515</name>
</gene>
<evidence type="ECO:0000256" key="2">
    <source>
        <dbReference type="ARBA" id="ARBA00022801"/>
    </source>
</evidence>
<dbReference type="EMBL" id="CP136051">
    <property type="protein sequence ID" value="WOK07102.1"/>
    <property type="molecule type" value="Genomic_DNA"/>
</dbReference>
<protein>
    <submittedName>
        <fullName evidence="4">ACP phosphodiesterase</fullName>
    </submittedName>
</protein>
<name>A0ABZ0IU10_9BACT</name>
<proteinExistence type="predicted"/>
<dbReference type="Pfam" id="PF04336">
    <property type="entry name" value="ACP_PD"/>
    <property type="match status" value="1"/>
</dbReference>
<keyword evidence="5" id="KW-1185">Reference proteome</keyword>
<dbReference type="Proteomes" id="UP001302349">
    <property type="component" value="Chromosome"/>
</dbReference>
<dbReference type="RefSeq" id="WP_317489789.1">
    <property type="nucleotide sequence ID" value="NZ_CP136051.1"/>
</dbReference>
<organism evidence="4 5">
    <name type="scientific">Imperialibacter roseus</name>
    <dbReference type="NCBI Taxonomy" id="1324217"/>
    <lineage>
        <taxon>Bacteria</taxon>
        <taxon>Pseudomonadati</taxon>
        <taxon>Bacteroidota</taxon>
        <taxon>Cytophagia</taxon>
        <taxon>Cytophagales</taxon>
        <taxon>Flammeovirgaceae</taxon>
        <taxon>Imperialibacter</taxon>
    </lineage>
</organism>
<evidence type="ECO:0000256" key="3">
    <source>
        <dbReference type="ARBA" id="ARBA00023098"/>
    </source>
</evidence>
<dbReference type="PIRSF" id="PIRSF011489">
    <property type="entry name" value="DUF479"/>
    <property type="match status" value="1"/>
</dbReference>
<sequence length="200" mass="23692">MNFLAHIHLSGPERDIQLGNFIGDFVKGNQLTEFPTPIQVGIMLHRHIDTYTDTHEVVRESKLKLREDFGHYAPVIVDVFYDHFLARDWQKHHSQDLKSFTEDFYKLAKSREADLPPRASKMLSYMSADNWLYNYQFIEGIKWTLTGMSRRTSFNSHMELAHKTLEAHYDSFEKEFNIFFPELIHSSNQFLDELKNRFSL</sequence>
<keyword evidence="1" id="KW-0444">Lipid biosynthesis</keyword>
<evidence type="ECO:0000313" key="5">
    <source>
        <dbReference type="Proteomes" id="UP001302349"/>
    </source>
</evidence>